<dbReference type="Pfam" id="PF12706">
    <property type="entry name" value="Lactamase_B_2"/>
    <property type="match status" value="1"/>
</dbReference>
<keyword evidence="3" id="KW-0227">DNA damage</keyword>
<dbReference type="PANTHER" id="PTHR23240">
    <property type="entry name" value="DNA CROSS-LINK REPAIR PROTEIN PSO2/SNM1-RELATED"/>
    <property type="match status" value="1"/>
</dbReference>
<dbReference type="Gene3D" id="3.40.50.12650">
    <property type="match status" value="1"/>
</dbReference>
<feature type="region of interest" description="Disordered" evidence="6">
    <location>
        <begin position="1"/>
        <end position="21"/>
    </location>
</feature>
<evidence type="ECO:0000256" key="6">
    <source>
        <dbReference type="SAM" id="MobiDB-lite"/>
    </source>
</evidence>
<dbReference type="Gene3D" id="3.60.15.10">
    <property type="entry name" value="Ribonuclease Z/Hydroxyacylglutathione hydrolase-like"/>
    <property type="match status" value="1"/>
</dbReference>
<dbReference type="EMBL" id="KE651167">
    <property type="protein sequence ID" value="EEB08577.1"/>
    <property type="molecule type" value="Genomic_DNA"/>
</dbReference>
<evidence type="ECO:0000313" key="10">
    <source>
        <dbReference type="JaponicusDB" id="SJAG_03734"/>
    </source>
</evidence>
<dbReference type="GeneID" id="7052251"/>
<feature type="compositionally biased region" description="Polar residues" evidence="6">
    <location>
        <begin position="45"/>
        <end position="70"/>
    </location>
</feature>
<dbReference type="GO" id="GO:0006303">
    <property type="term" value="P:double-strand break repair via nonhomologous end joining"/>
    <property type="evidence" value="ECO:0000318"/>
    <property type="project" value="GO_Central"/>
</dbReference>
<dbReference type="InterPro" id="IPR001279">
    <property type="entry name" value="Metallo-B-lactamas"/>
</dbReference>
<reference evidence="9 11" key="1">
    <citation type="journal article" date="2011" name="Science">
        <title>Comparative functional genomics of the fission yeasts.</title>
        <authorList>
            <person name="Rhind N."/>
            <person name="Chen Z."/>
            <person name="Yassour M."/>
            <person name="Thompson D.A."/>
            <person name="Haas B.J."/>
            <person name="Habib N."/>
            <person name="Wapinski I."/>
            <person name="Roy S."/>
            <person name="Lin M.F."/>
            <person name="Heiman D.I."/>
            <person name="Young S.K."/>
            <person name="Furuya K."/>
            <person name="Guo Y."/>
            <person name="Pidoux A."/>
            <person name="Chen H.M."/>
            <person name="Robbertse B."/>
            <person name="Goldberg J.M."/>
            <person name="Aoki K."/>
            <person name="Bayne E.H."/>
            <person name="Berlin A.M."/>
            <person name="Desjardins C.A."/>
            <person name="Dobbs E."/>
            <person name="Dukaj L."/>
            <person name="Fan L."/>
            <person name="FitzGerald M.G."/>
            <person name="French C."/>
            <person name="Gujja S."/>
            <person name="Hansen K."/>
            <person name="Keifenheim D."/>
            <person name="Levin J.Z."/>
            <person name="Mosher R.A."/>
            <person name="Mueller C.A."/>
            <person name="Pfiffner J."/>
            <person name="Priest M."/>
            <person name="Russ C."/>
            <person name="Smialowska A."/>
            <person name="Swoboda P."/>
            <person name="Sykes S.M."/>
            <person name="Vaughn M."/>
            <person name="Vengrova S."/>
            <person name="Yoder R."/>
            <person name="Zeng Q."/>
            <person name="Allshire R."/>
            <person name="Baulcombe D."/>
            <person name="Birren B.W."/>
            <person name="Brown W."/>
            <person name="Ekwall K."/>
            <person name="Kellis M."/>
            <person name="Leatherwood J."/>
            <person name="Levin H."/>
            <person name="Margalit H."/>
            <person name="Martienssen R."/>
            <person name="Nieduszynski C.A."/>
            <person name="Spatafora J.W."/>
            <person name="Friedman N."/>
            <person name="Dalgaard J.Z."/>
            <person name="Baumann P."/>
            <person name="Niki H."/>
            <person name="Regev A."/>
            <person name="Nusbaum C."/>
        </authorList>
    </citation>
    <scope>NUCLEOTIDE SEQUENCE [LARGE SCALE GENOMIC DNA]</scope>
    <source>
        <strain evidence="11">yFS275 / FY16936</strain>
    </source>
</reference>
<keyword evidence="9" id="KW-0269">Exonuclease</keyword>
<feature type="compositionally biased region" description="Polar residues" evidence="6">
    <location>
        <begin position="1"/>
        <end position="14"/>
    </location>
</feature>
<dbReference type="eggNOG" id="KOG1361">
    <property type="taxonomic scope" value="Eukaryota"/>
</dbReference>
<dbReference type="STRING" id="402676.B6K2T7"/>
<evidence type="ECO:0000256" key="1">
    <source>
        <dbReference type="ARBA" id="ARBA00004123"/>
    </source>
</evidence>
<dbReference type="Pfam" id="PF07522">
    <property type="entry name" value="DRMBL"/>
    <property type="match status" value="1"/>
</dbReference>
<evidence type="ECO:0000256" key="3">
    <source>
        <dbReference type="ARBA" id="ARBA00022763"/>
    </source>
</evidence>
<dbReference type="HOGENOM" id="CLU_005260_4_1_1"/>
<keyword evidence="4" id="KW-0234">DNA repair</keyword>
<dbReference type="AlphaFoldDB" id="B6K2T7"/>
<dbReference type="PANTHER" id="PTHR23240:SF6">
    <property type="entry name" value="DNA CROSS-LINK REPAIR 1A PROTEIN"/>
    <property type="match status" value="1"/>
</dbReference>
<feature type="domain" description="Metallo-beta-lactamase" evidence="8">
    <location>
        <begin position="217"/>
        <end position="375"/>
    </location>
</feature>
<dbReference type="GO" id="GO:0036297">
    <property type="term" value="P:interstrand cross-link repair"/>
    <property type="evidence" value="ECO:0000318"/>
    <property type="project" value="GO_Central"/>
</dbReference>
<keyword evidence="5" id="KW-0539">Nucleus</keyword>
<comment type="similarity">
    <text evidence="2">Belongs to the DNA repair metallo-beta-lactamase (DRMBL) family.</text>
</comment>
<dbReference type="InterPro" id="IPR036866">
    <property type="entry name" value="RibonucZ/Hydroxyglut_hydro"/>
</dbReference>
<dbReference type="RefSeq" id="XP_002174870.1">
    <property type="nucleotide sequence ID" value="XM_002174834.2"/>
</dbReference>
<name>B6K2T7_SCHJY</name>
<gene>
    <name evidence="10" type="primary">pso2</name>
    <name evidence="9" type="ORF">SJAG_03734</name>
</gene>
<accession>B6K2T7</accession>
<dbReference type="GO" id="GO:0005634">
    <property type="term" value="C:nucleus"/>
    <property type="evidence" value="ECO:0000318"/>
    <property type="project" value="GO_Central"/>
</dbReference>
<dbReference type="OMA" id="KSGPIYC"/>
<keyword evidence="9" id="KW-0540">Nuclease</keyword>
<keyword evidence="11" id="KW-1185">Reference proteome</keyword>
<dbReference type="SUPFAM" id="SSF56281">
    <property type="entry name" value="Metallo-hydrolase/oxidoreductase"/>
    <property type="match status" value="1"/>
</dbReference>
<dbReference type="InterPro" id="IPR011084">
    <property type="entry name" value="DRMBL"/>
</dbReference>
<dbReference type="VEuPathDB" id="FungiDB:SJAG_03734"/>
<evidence type="ECO:0000313" key="9">
    <source>
        <dbReference type="EMBL" id="EEB08577.1"/>
    </source>
</evidence>
<dbReference type="JaponicusDB" id="SJAG_03734">
    <property type="gene designation" value="pso2"/>
</dbReference>
<evidence type="ECO:0000259" key="8">
    <source>
        <dbReference type="Pfam" id="PF12706"/>
    </source>
</evidence>
<protein>
    <submittedName>
        <fullName evidence="9">DNA 5' exonuclease</fullName>
    </submittedName>
</protein>
<dbReference type="OrthoDB" id="262529at2759"/>
<keyword evidence="9" id="KW-0378">Hydrolase</keyword>
<organism evidence="9 11">
    <name type="scientific">Schizosaccharomyces japonicus (strain yFS275 / FY16936)</name>
    <name type="common">Fission yeast</name>
    <dbReference type="NCBI Taxonomy" id="402676"/>
    <lineage>
        <taxon>Eukaryota</taxon>
        <taxon>Fungi</taxon>
        <taxon>Dikarya</taxon>
        <taxon>Ascomycota</taxon>
        <taxon>Taphrinomycotina</taxon>
        <taxon>Schizosaccharomycetes</taxon>
        <taxon>Schizosaccharomycetales</taxon>
        <taxon>Schizosaccharomycetaceae</taxon>
        <taxon>Schizosaccharomyces</taxon>
    </lineage>
</organism>
<dbReference type="CDD" id="cd16273">
    <property type="entry name" value="SNM1A-1C-like_MBL-fold"/>
    <property type="match status" value="1"/>
</dbReference>
<evidence type="ECO:0000259" key="7">
    <source>
        <dbReference type="Pfam" id="PF07522"/>
    </source>
</evidence>
<dbReference type="Proteomes" id="UP000001744">
    <property type="component" value="Unassembled WGS sequence"/>
</dbReference>
<comment type="subcellular location">
    <subcellularLocation>
        <location evidence="1">Nucleus</location>
    </subcellularLocation>
</comment>
<dbReference type="GO" id="GO:0003684">
    <property type="term" value="F:damaged DNA binding"/>
    <property type="evidence" value="ECO:0000318"/>
    <property type="project" value="GO_Central"/>
</dbReference>
<evidence type="ECO:0000256" key="4">
    <source>
        <dbReference type="ARBA" id="ARBA00023204"/>
    </source>
</evidence>
<evidence type="ECO:0000256" key="2">
    <source>
        <dbReference type="ARBA" id="ARBA00010304"/>
    </source>
</evidence>
<feature type="domain" description="DNA repair metallo-beta-lactamase" evidence="7">
    <location>
        <begin position="416"/>
        <end position="540"/>
    </location>
</feature>
<dbReference type="GO" id="GO:0035312">
    <property type="term" value="F:5'-3' DNA exonuclease activity"/>
    <property type="evidence" value="ECO:0000318"/>
    <property type="project" value="GO_Central"/>
</dbReference>
<evidence type="ECO:0000313" key="11">
    <source>
        <dbReference type="Proteomes" id="UP000001744"/>
    </source>
</evidence>
<dbReference type="GO" id="GO:1901255">
    <property type="term" value="P:nucleotide-excision repair involved in interstrand cross-link repair"/>
    <property type="evidence" value="ECO:0007669"/>
    <property type="project" value="EnsemblFungi"/>
</dbReference>
<evidence type="ECO:0000256" key="5">
    <source>
        <dbReference type="ARBA" id="ARBA00023242"/>
    </source>
</evidence>
<feature type="region of interest" description="Disordered" evidence="6">
    <location>
        <begin position="40"/>
        <end position="76"/>
    </location>
</feature>
<sequence>MKKSSGRVQSSFKSQKMGKRKAGSILDFFKKADASSSILFKEEMGSSTGKKATTNSNEATRSTNQETASSAHKKDDENIAQILKEFNDPSFISTNSFAPMWENVNEGCILEKQSEAFRRLYGEKEAEETVCPICGMDLSTLSISVDVHVNDCLDGKTSMKQVTSDTVEESTTVQVRKKMTSSTSIVLRNKKQRTVPRYKLMPFNIPFAVDAFKYGKIDGVEAYFLSHFHSDHYGGLSSSWCHGPIYCSSVTGRLLENILHVDKKYIKCLSENEPHNVYGVTVFVIPANHCPGSSIFLFETIHSEGTKRVLHTGDFRACRAHIEHPLLRDKHIHRLYLDTTYLDPKYMLPAQSEVVNACAEKCRLLQEADASRLLVVVSTYSIGKEKVAVAIAKALKTLIYVDDRKRKILDQLEDEELQQLLTDDPNTASVHMATMMQTHPEALSDYLNKRRPTFDRIVSFRVTGWEYRPKGKKLSVVSNLNSILTSPPAPFGPRDLRMARGSSPSCVSFLAPYSEHSSFYDLSVFCSALDVDVIIPTVNLYDQASRRRMNVWIGRWNGRRKKHGVLSIDDLKW</sequence>
<proteinExistence type="inferred from homology"/>